<accession>A0A1I0YRY6</accession>
<dbReference type="InterPro" id="IPR006675">
    <property type="entry name" value="HDIG_dom"/>
</dbReference>
<dbReference type="SUPFAM" id="SSF109604">
    <property type="entry name" value="HD-domain/PDEase-like"/>
    <property type="match status" value="1"/>
</dbReference>
<dbReference type="PROSITE" id="PS51831">
    <property type="entry name" value="HD"/>
    <property type="match status" value="1"/>
</dbReference>
<dbReference type="RefSeq" id="WP_092872629.1">
    <property type="nucleotide sequence ID" value="NZ_FOJY01000011.1"/>
</dbReference>
<dbReference type="PROSITE" id="PS51832">
    <property type="entry name" value="HD_GYP"/>
    <property type="match status" value="1"/>
</dbReference>
<dbReference type="EMBL" id="FOJY01000011">
    <property type="protein sequence ID" value="SFB15757.1"/>
    <property type="molecule type" value="Genomic_DNA"/>
</dbReference>
<evidence type="ECO:0000259" key="1">
    <source>
        <dbReference type="PROSITE" id="PS51831"/>
    </source>
</evidence>
<name>A0A1I0YRY6_9FIRM</name>
<dbReference type="AlphaFoldDB" id="A0A1I0YRY6"/>
<feature type="domain" description="HD-GYP" evidence="2">
    <location>
        <begin position="536"/>
        <end position="731"/>
    </location>
</feature>
<dbReference type="STRING" id="1120918.SAMN05216249_11118"/>
<organism evidence="3 4">
    <name type="scientific">Acetitomaculum ruminis DSM 5522</name>
    <dbReference type="NCBI Taxonomy" id="1120918"/>
    <lineage>
        <taxon>Bacteria</taxon>
        <taxon>Bacillati</taxon>
        <taxon>Bacillota</taxon>
        <taxon>Clostridia</taxon>
        <taxon>Lachnospirales</taxon>
        <taxon>Lachnospiraceae</taxon>
        <taxon>Acetitomaculum</taxon>
    </lineage>
</organism>
<dbReference type="Gene3D" id="1.10.3210.10">
    <property type="entry name" value="Hypothetical protein af1432"/>
    <property type="match status" value="1"/>
</dbReference>
<evidence type="ECO:0000313" key="4">
    <source>
        <dbReference type="Proteomes" id="UP000198838"/>
    </source>
</evidence>
<dbReference type="Proteomes" id="UP000198838">
    <property type="component" value="Unassembled WGS sequence"/>
</dbReference>
<keyword evidence="4" id="KW-1185">Reference proteome</keyword>
<dbReference type="InterPro" id="IPR003607">
    <property type="entry name" value="HD/PDEase_dom"/>
</dbReference>
<protein>
    <submittedName>
        <fullName evidence="3">HDIG domain-containing protein</fullName>
    </submittedName>
</protein>
<evidence type="ECO:0000259" key="2">
    <source>
        <dbReference type="PROSITE" id="PS51832"/>
    </source>
</evidence>
<sequence>MAISNRYKFTKEEKQIYESIPIPMAIYQYLGKSLVTLLVTDALCKSMNKPRKILINQMNENLLRFVHKDDIDKIIAEIDNVVMFGEDFDVTYKAPDGERYINARGYFKTMEDGSRLAFVYYNHVDKVIEDAMYEKEYFEAPKAKFLDEHIGALAVVSQSDEELLYHNWALDNMLKPPKPFKLGMSFKEYYYPNSQINFREFFNAVDMGPVHVIEPKSKRNIELNIVSITWGKDRLAYAIYFYESSGETIKEEEVARKRKRREVFNRIMFSFRGNGIPYYEDGYVGYRVWNLTRNELVVEEAAELFEKTLGFKVAYKDFWHYAYKAATDDEGRKELFEYELEHLIALYEGGTYPRHLKINLSTPKGNYCYKLDFTMMRSPGNGDLYLKQREENITSSMVENSIIQTTVTNFYDYLLYINVNSNTARFVDKSTNRKIDNIYKYNTPAKLEGLMRHYGNRFQDIDDFRNYLVKMSGPESNYSERVELYNKKVKSIRVDFINKDKTIFFITCSDVTDIIKKEREKELELEIDIVNERRKSELLSIQTILSISNALDARDASTKQHSSRVAMYSVKIAERLGWEMDRIENLYFIALLHDIGKIGVPDHILFKPGKLNNEEYAAIKKHVEIGGNILKDVTAVEKVAEGAKFHHERYDGKGYMLGLKGEEIPIEARIICVADTVDAMSSDRPYRHAQSTEFILSELEKEKGGQFDPELAQIMIHLIEEGILEQTLDKNFYSDIINNKGLLS</sequence>
<dbReference type="InterPro" id="IPR006674">
    <property type="entry name" value="HD_domain"/>
</dbReference>
<dbReference type="NCBIfam" id="TIGR00277">
    <property type="entry name" value="HDIG"/>
    <property type="match status" value="1"/>
</dbReference>
<dbReference type="InterPro" id="IPR037522">
    <property type="entry name" value="HD_GYP_dom"/>
</dbReference>
<reference evidence="3 4" key="1">
    <citation type="submission" date="2016-10" db="EMBL/GenBank/DDBJ databases">
        <authorList>
            <person name="de Groot N.N."/>
        </authorList>
    </citation>
    <scope>NUCLEOTIDE SEQUENCE [LARGE SCALE GENOMIC DNA]</scope>
    <source>
        <strain evidence="3 4">DSM 5522</strain>
    </source>
</reference>
<dbReference type="OrthoDB" id="9804747at2"/>
<dbReference type="PANTHER" id="PTHR43155">
    <property type="entry name" value="CYCLIC DI-GMP PHOSPHODIESTERASE PA4108-RELATED"/>
    <property type="match status" value="1"/>
</dbReference>
<dbReference type="CDD" id="cd00077">
    <property type="entry name" value="HDc"/>
    <property type="match status" value="1"/>
</dbReference>
<feature type="domain" description="HD" evidence="1">
    <location>
        <begin position="558"/>
        <end position="680"/>
    </location>
</feature>
<dbReference type="Pfam" id="PF13487">
    <property type="entry name" value="HD_5"/>
    <property type="match status" value="1"/>
</dbReference>
<dbReference type="SMART" id="SM00471">
    <property type="entry name" value="HDc"/>
    <property type="match status" value="1"/>
</dbReference>
<evidence type="ECO:0000313" key="3">
    <source>
        <dbReference type="EMBL" id="SFB15757.1"/>
    </source>
</evidence>
<proteinExistence type="predicted"/>
<gene>
    <name evidence="3" type="ORF">SAMN05216249_11118</name>
</gene>